<comment type="subunit">
    <text evidence="2">Interacts with the CDC2 protein kinase to form a serine/threonine kinase holoenzyme complex also known as maturation promoting factor (MPF). The cyclin subunit imparts substrate specificity to the complex.</text>
</comment>
<dbReference type="InterPro" id="IPR036915">
    <property type="entry name" value="Cyclin-like_sf"/>
</dbReference>
<evidence type="ECO:0000256" key="2">
    <source>
        <dbReference type="ARBA" id="ARBA00011177"/>
    </source>
</evidence>
<dbReference type="InterPro" id="IPR048258">
    <property type="entry name" value="Cyclins_cyclin-box"/>
</dbReference>
<evidence type="ECO:0000256" key="1">
    <source>
        <dbReference type="ARBA" id="ARBA00009065"/>
    </source>
</evidence>
<dbReference type="PROSITE" id="PS00292">
    <property type="entry name" value="CYCLINS"/>
    <property type="match status" value="1"/>
</dbReference>
<organism evidence="10 11">
    <name type="scientific">Tripterygium wilfordii</name>
    <name type="common">Thunder God vine</name>
    <dbReference type="NCBI Taxonomy" id="458696"/>
    <lineage>
        <taxon>Eukaryota</taxon>
        <taxon>Viridiplantae</taxon>
        <taxon>Streptophyta</taxon>
        <taxon>Embryophyta</taxon>
        <taxon>Tracheophyta</taxon>
        <taxon>Spermatophyta</taxon>
        <taxon>Magnoliopsida</taxon>
        <taxon>eudicotyledons</taxon>
        <taxon>Gunneridae</taxon>
        <taxon>Pentapetalae</taxon>
        <taxon>rosids</taxon>
        <taxon>fabids</taxon>
        <taxon>Celastrales</taxon>
        <taxon>Celastraceae</taxon>
        <taxon>Tripterygium</taxon>
    </lineage>
</organism>
<keyword evidence="11" id="KW-1185">Reference proteome</keyword>
<dbReference type="InterPro" id="IPR013763">
    <property type="entry name" value="Cyclin-like_dom"/>
</dbReference>
<dbReference type="CDD" id="cd20543">
    <property type="entry name" value="CYCLIN_AtCycD-like_rpt1"/>
    <property type="match status" value="1"/>
</dbReference>
<evidence type="ECO:0000256" key="5">
    <source>
        <dbReference type="ARBA" id="ARBA00023306"/>
    </source>
</evidence>
<evidence type="ECO:0000256" key="6">
    <source>
        <dbReference type="ARBA" id="ARBA00032263"/>
    </source>
</evidence>
<protein>
    <recommendedName>
        <fullName evidence="6">B-like cyclin</fullName>
    </recommendedName>
</protein>
<dbReference type="InterPro" id="IPR004367">
    <property type="entry name" value="Cyclin_C-dom"/>
</dbReference>
<dbReference type="FunCoup" id="A0A7J7E2L9">
    <property type="interactions" value="900"/>
</dbReference>
<evidence type="ECO:0000256" key="4">
    <source>
        <dbReference type="ARBA" id="ARBA00023127"/>
    </source>
</evidence>
<dbReference type="InterPro" id="IPR039361">
    <property type="entry name" value="Cyclin"/>
</dbReference>
<dbReference type="SUPFAM" id="SSF47954">
    <property type="entry name" value="Cyclin-like"/>
    <property type="match status" value="2"/>
</dbReference>
<dbReference type="CDD" id="cd20544">
    <property type="entry name" value="CYCLIN_AtCycD-like_rpt2"/>
    <property type="match status" value="1"/>
</dbReference>
<dbReference type="InParanoid" id="A0A7J7E2L9"/>
<feature type="domain" description="Cyclin C-terminal" evidence="9">
    <location>
        <begin position="186"/>
        <end position="306"/>
    </location>
</feature>
<dbReference type="EMBL" id="JAAARO010000001">
    <property type="protein sequence ID" value="KAF5752837.1"/>
    <property type="molecule type" value="Genomic_DNA"/>
</dbReference>
<sequence>MEWLDDSLSLSSLLCHENDEVCFNRQEDETDYMSYPGCFSLGGADDEEYIEGLIRREDAQFDSKCHLSSSHDCATTAGQSWLKCARLESIEWILNTRAIFGFHFNTVYLSVNFFDRFLSKRAIDDRKSWAFRLLSIACLSLAVKMEEYKVPALSEFPVEDYYFESKSIQRMELLVLNTLEWKMGLITPFAYLHYLIHKIGGESKRKVVSGAVELIVEMIKEINLIDHRPSVIAVAAIFAASDNQLSQKSLEHKMTKLSLFSSLENEHIFSCYTLMLEIDMRKSKTPISVISPLVSSMHSMSTDAAENTFTSRTGIKRCLTFSSSDQGCPVKKIHRQ</sequence>
<evidence type="ECO:0000313" key="10">
    <source>
        <dbReference type="EMBL" id="KAF5752837.1"/>
    </source>
</evidence>
<dbReference type="AlphaFoldDB" id="A0A7J7E2L9"/>
<evidence type="ECO:0000259" key="8">
    <source>
        <dbReference type="SMART" id="SM00385"/>
    </source>
</evidence>
<dbReference type="InterPro" id="IPR006671">
    <property type="entry name" value="Cyclin_N"/>
</dbReference>
<dbReference type="FunFam" id="1.10.472.10:FF:000069">
    <property type="entry name" value="Cyclin-D5-1"/>
    <property type="match status" value="1"/>
</dbReference>
<evidence type="ECO:0000256" key="3">
    <source>
        <dbReference type="ARBA" id="ARBA00022618"/>
    </source>
</evidence>
<dbReference type="OrthoDB" id="306099at2759"/>
<dbReference type="Pfam" id="PF02984">
    <property type="entry name" value="Cyclin_C"/>
    <property type="match status" value="1"/>
</dbReference>
<keyword evidence="5" id="KW-0131">Cell cycle</keyword>
<dbReference type="SMART" id="SM00385">
    <property type="entry name" value="CYCLIN"/>
    <property type="match status" value="1"/>
</dbReference>
<proteinExistence type="inferred from homology"/>
<dbReference type="Proteomes" id="UP000593562">
    <property type="component" value="Unassembled WGS sequence"/>
</dbReference>
<comment type="caution">
    <text evidence="10">The sequence shown here is derived from an EMBL/GenBank/DDBJ whole genome shotgun (WGS) entry which is preliminary data.</text>
</comment>
<comment type="similarity">
    <text evidence="1">Belongs to the cyclin family. Cyclin D subfamily.</text>
</comment>
<dbReference type="Gene3D" id="1.10.472.10">
    <property type="entry name" value="Cyclin-like"/>
    <property type="match status" value="2"/>
</dbReference>
<gene>
    <name evidence="10" type="ORF">HS088_TW01G00755</name>
</gene>
<evidence type="ECO:0000256" key="7">
    <source>
        <dbReference type="RuleBase" id="RU000383"/>
    </source>
</evidence>
<accession>A0A7J7E2L9</accession>
<evidence type="ECO:0000259" key="9">
    <source>
        <dbReference type="SMART" id="SM01332"/>
    </source>
</evidence>
<dbReference type="GO" id="GO:0051301">
    <property type="term" value="P:cell division"/>
    <property type="evidence" value="ECO:0007669"/>
    <property type="project" value="UniProtKB-KW"/>
</dbReference>
<dbReference type="Pfam" id="PF00134">
    <property type="entry name" value="Cyclin_N"/>
    <property type="match status" value="1"/>
</dbReference>
<keyword evidence="3" id="KW-0132">Cell division</keyword>
<evidence type="ECO:0000313" key="11">
    <source>
        <dbReference type="Proteomes" id="UP000593562"/>
    </source>
</evidence>
<dbReference type="SMART" id="SM01332">
    <property type="entry name" value="Cyclin_C"/>
    <property type="match status" value="1"/>
</dbReference>
<keyword evidence="4 7" id="KW-0195">Cyclin</keyword>
<feature type="domain" description="Cyclin-like" evidence="8">
    <location>
        <begin position="91"/>
        <end position="177"/>
    </location>
</feature>
<name>A0A7J7E2L9_TRIWF</name>
<dbReference type="PANTHER" id="PTHR10177">
    <property type="entry name" value="CYCLINS"/>
    <property type="match status" value="1"/>
</dbReference>
<reference evidence="10 11" key="1">
    <citation type="journal article" date="2020" name="Nat. Commun.">
        <title>Genome of Tripterygium wilfordii and identification of cytochrome P450 involved in triptolide biosynthesis.</title>
        <authorList>
            <person name="Tu L."/>
            <person name="Su P."/>
            <person name="Zhang Z."/>
            <person name="Gao L."/>
            <person name="Wang J."/>
            <person name="Hu T."/>
            <person name="Zhou J."/>
            <person name="Zhang Y."/>
            <person name="Zhao Y."/>
            <person name="Liu Y."/>
            <person name="Song Y."/>
            <person name="Tong Y."/>
            <person name="Lu Y."/>
            <person name="Yang J."/>
            <person name="Xu C."/>
            <person name="Jia M."/>
            <person name="Peters R.J."/>
            <person name="Huang L."/>
            <person name="Gao W."/>
        </authorList>
    </citation>
    <scope>NUCLEOTIDE SEQUENCE [LARGE SCALE GENOMIC DNA]</scope>
    <source>
        <strain evidence="11">cv. XIE 37</strain>
        <tissue evidence="10">Leaf</tissue>
    </source>
</reference>